<gene>
    <name evidence="3" type="ORF">METZ01_LOCUS93519</name>
</gene>
<name>A0A381VJY7_9ZZZZ</name>
<evidence type="ECO:0000259" key="1">
    <source>
        <dbReference type="Pfam" id="PF07995"/>
    </source>
</evidence>
<proteinExistence type="predicted"/>
<dbReference type="Pfam" id="PF07995">
    <property type="entry name" value="GSDH"/>
    <property type="match status" value="1"/>
</dbReference>
<organism evidence="3">
    <name type="scientific">marine metagenome</name>
    <dbReference type="NCBI Taxonomy" id="408172"/>
    <lineage>
        <taxon>unclassified sequences</taxon>
        <taxon>metagenomes</taxon>
        <taxon>ecological metagenomes</taxon>
    </lineage>
</organism>
<feature type="domain" description="BD-FAE-like" evidence="2">
    <location>
        <begin position="7"/>
        <end position="88"/>
    </location>
</feature>
<dbReference type="SUPFAM" id="SSF50952">
    <property type="entry name" value="Soluble quinoprotein glucose dehydrogenase"/>
    <property type="match status" value="1"/>
</dbReference>
<evidence type="ECO:0000313" key="3">
    <source>
        <dbReference type="EMBL" id="SVA40665.1"/>
    </source>
</evidence>
<evidence type="ECO:0008006" key="4">
    <source>
        <dbReference type="Google" id="ProtNLM"/>
    </source>
</evidence>
<dbReference type="Gene3D" id="3.40.50.1820">
    <property type="entry name" value="alpha/beta hydrolase"/>
    <property type="match status" value="1"/>
</dbReference>
<dbReference type="Pfam" id="PF20434">
    <property type="entry name" value="BD-FAE"/>
    <property type="match status" value="1"/>
</dbReference>
<dbReference type="InterPro" id="IPR049492">
    <property type="entry name" value="BD-FAE-like_dom"/>
</dbReference>
<dbReference type="SUPFAM" id="SSF53474">
    <property type="entry name" value="alpha/beta-Hydrolases"/>
    <property type="match status" value="1"/>
</dbReference>
<dbReference type="InterPro" id="IPR011042">
    <property type="entry name" value="6-blade_b-propeller_TolB-like"/>
</dbReference>
<protein>
    <recommendedName>
        <fullName evidence="4">Glucose/Sorbosone dehydrogenase domain-containing protein</fullName>
    </recommendedName>
</protein>
<dbReference type="PANTHER" id="PTHR19328">
    <property type="entry name" value="HEDGEHOG-INTERACTING PROTEIN"/>
    <property type="match status" value="1"/>
</dbReference>
<dbReference type="Gene3D" id="2.120.10.30">
    <property type="entry name" value="TolB, C-terminal domain"/>
    <property type="match status" value="1"/>
</dbReference>
<dbReference type="PANTHER" id="PTHR19328:SF75">
    <property type="entry name" value="ALDOSE SUGAR DEHYDROGENASE YLII"/>
    <property type="match status" value="1"/>
</dbReference>
<reference evidence="3" key="1">
    <citation type="submission" date="2018-05" db="EMBL/GenBank/DDBJ databases">
        <authorList>
            <person name="Lanie J.A."/>
            <person name="Ng W.-L."/>
            <person name="Kazmierczak K.M."/>
            <person name="Andrzejewski T.M."/>
            <person name="Davidsen T.M."/>
            <person name="Wayne K.J."/>
            <person name="Tettelin H."/>
            <person name="Glass J.I."/>
            <person name="Rusch D."/>
            <person name="Podicherti R."/>
            <person name="Tsui H.-C.T."/>
            <person name="Winkler M.E."/>
        </authorList>
    </citation>
    <scope>NUCLEOTIDE SEQUENCE</scope>
</reference>
<accession>A0A381VJY7</accession>
<dbReference type="InterPro" id="IPR012938">
    <property type="entry name" value="Glc/Sorbosone_DH"/>
</dbReference>
<feature type="non-terminal residue" evidence="3">
    <location>
        <position position="1"/>
    </location>
</feature>
<dbReference type="InterPro" id="IPR029058">
    <property type="entry name" value="AB_hydrolase_fold"/>
</dbReference>
<feature type="domain" description="Glucose/Sorbosone dehydrogenase" evidence="1">
    <location>
        <begin position="165"/>
        <end position="513"/>
    </location>
</feature>
<sequence length="518" mass="56239">GNPDVSSHVRAVAALYPFLALVAEGERRGPEDETIIPFLGATLASNRQLWVKASPISYVGPETPPFLLLHGTADTVVPYQQSVSMLTALQAAGADAEIFTAEDATHGFGSHPRWYTSTTDATAEFFWETLAPGYVRTPAFENQTRAPPPQETAGYAVETVVSGLVQPWALAFLPDGRILVTERPGRLRLVDIDGGLSAPLSGLPALRSVRDKGLHDVVLDPDFVDNRTLYLSYYASPPGKPAGAADYEDYRAWAALPRAERDANPFGVESVARAKLAKNDEGLENVEVIVEGGNRRIVIGPDNTLFVTTSTWAGAEGEVLPQQLDSYIGKILRVNRDGSIPSNNPWVEQNDFHPEIYAFGFRDIEGAAIHPFTGDLWTVEHGQQGGDEINIIKAGGNFGYPVITYSRRYSGDALGDGLTTKEGMEQPAYFWSPSIAPSGMLFYVGDLFPVWKGNLFVGGLSGKRIARLVLRDNRIIGEESLLEELGLRIRDLAQGPDGALYILTAEDSGQLLRLTPSD</sequence>
<dbReference type="InterPro" id="IPR011041">
    <property type="entry name" value="Quinoprot_gluc/sorb_DH_b-prop"/>
</dbReference>
<evidence type="ECO:0000259" key="2">
    <source>
        <dbReference type="Pfam" id="PF20434"/>
    </source>
</evidence>
<dbReference type="AlphaFoldDB" id="A0A381VJY7"/>
<dbReference type="EMBL" id="UINC01009051">
    <property type="protein sequence ID" value="SVA40665.1"/>
    <property type="molecule type" value="Genomic_DNA"/>
</dbReference>